<evidence type="ECO:0000256" key="10">
    <source>
        <dbReference type="SAM" id="MobiDB-lite"/>
    </source>
</evidence>
<gene>
    <name evidence="14" type="primary">LOC118430729</name>
</gene>
<evidence type="ECO:0000256" key="8">
    <source>
        <dbReference type="ARBA" id="ARBA00023224"/>
    </source>
</evidence>
<dbReference type="GO" id="GO:0005886">
    <property type="term" value="C:plasma membrane"/>
    <property type="evidence" value="ECO:0000318"/>
    <property type="project" value="GO_Central"/>
</dbReference>
<protein>
    <submittedName>
        <fullName evidence="14">Neuropeptides B/W receptor type 1-like</fullName>
    </submittedName>
</protein>
<keyword evidence="3 9" id="KW-0812">Transmembrane</keyword>
<organism evidence="13 14">
    <name type="scientific">Branchiostoma floridae</name>
    <name type="common">Florida lancelet</name>
    <name type="synonym">Amphioxus</name>
    <dbReference type="NCBI Taxonomy" id="7739"/>
    <lineage>
        <taxon>Eukaryota</taxon>
        <taxon>Metazoa</taxon>
        <taxon>Chordata</taxon>
        <taxon>Cephalochordata</taxon>
        <taxon>Leptocardii</taxon>
        <taxon>Amphioxiformes</taxon>
        <taxon>Branchiostomatidae</taxon>
        <taxon>Branchiostoma</taxon>
    </lineage>
</organism>
<dbReference type="OMA" id="ACLSMPW"/>
<evidence type="ECO:0000256" key="11">
    <source>
        <dbReference type="SAM" id="Phobius"/>
    </source>
</evidence>
<keyword evidence="13" id="KW-1185">Reference proteome</keyword>
<dbReference type="GO" id="GO:0071482">
    <property type="term" value="P:cellular response to light stimulus"/>
    <property type="evidence" value="ECO:0000318"/>
    <property type="project" value="GO_Central"/>
</dbReference>
<evidence type="ECO:0000256" key="6">
    <source>
        <dbReference type="ARBA" id="ARBA00023136"/>
    </source>
</evidence>
<dbReference type="AlphaFoldDB" id="A0A9J7NAY7"/>
<dbReference type="InterPro" id="IPR017452">
    <property type="entry name" value="GPCR_Rhodpsn_7TM"/>
</dbReference>
<dbReference type="Proteomes" id="UP000001554">
    <property type="component" value="Chromosome 14"/>
</dbReference>
<dbReference type="OrthoDB" id="10039923at2759"/>
<name>A0A9J7NAY7_BRAFL</name>
<keyword evidence="2" id="KW-1003">Cell membrane</keyword>
<dbReference type="KEGG" id="bfo:118430729"/>
<evidence type="ECO:0000256" key="1">
    <source>
        <dbReference type="ARBA" id="ARBA00004651"/>
    </source>
</evidence>
<sequence>MGMGIDFENTTFAVNATLSDWMPPYPNSTLFSTNDSSVTAVSTPASPRSMGAVVGVAMVMGLLAVVGTALNGTVIFAVGFNKRLRTATSWFVVNLAAGDLLETAVYLPFGVYTVITHRVPFHPSVCAALATIGISNKFTSLSCMALIAFHRYMLITKPRSTYKAFFTARNNVLIVLLAWLVSWTAAIPFVLGYGFLGMLSIGVCVAWTGPVLATRAVIGTLYALPLLTMLYSYTAIYRHVRNASYNPNNPSIQNQQKKNMLKVSKNLAVLACVFCVLVGPSCVFVASGMDWPPPVSSIVWIMYYTNCCINSYLHIRKNSDFKKTCRRMLMRSPPQRQQNEDCPRQAGPRSALAQRTEVISERPSVPKPFTPEPLTVAIGFEPREPCTLPTVSD</sequence>
<keyword evidence="6 11" id="KW-0472">Membrane</keyword>
<comment type="subcellular location">
    <subcellularLocation>
        <location evidence="1">Cell membrane</location>
        <topology evidence="1">Multi-pass membrane protein</topology>
    </subcellularLocation>
</comment>
<proteinExistence type="inferred from homology"/>
<comment type="similarity">
    <text evidence="9">Belongs to the G-protein coupled receptor 1 family.</text>
</comment>
<feature type="transmembrane region" description="Helical" evidence="11">
    <location>
        <begin position="52"/>
        <end position="78"/>
    </location>
</feature>
<evidence type="ECO:0000256" key="9">
    <source>
        <dbReference type="RuleBase" id="RU000688"/>
    </source>
</evidence>
<evidence type="ECO:0000256" key="7">
    <source>
        <dbReference type="ARBA" id="ARBA00023170"/>
    </source>
</evidence>
<dbReference type="GO" id="GO:0007186">
    <property type="term" value="P:G protein-coupled receptor signaling pathway"/>
    <property type="evidence" value="ECO:0000318"/>
    <property type="project" value="GO_Central"/>
</dbReference>
<evidence type="ECO:0000313" key="13">
    <source>
        <dbReference type="Proteomes" id="UP000001554"/>
    </source>
</evidence>
<keyword evidence="4 11" id="KW-1133">Transmembrane helix</keyword>
<evidence type="ECO:0000256" key="5">
    <source>
        <dbReference type="ARBA" id="ARBA00023040"/>
    </source>
</evidence>
<dbReference type="GO" id="GO:0008020">
    <property type="term" value="F:G protein-coupled photoreceptor activity"/>
    <property type="evidence" value="ECO:0000318"/>
    <property type="project" value="GO_Central"/>
</dbReference>
<dbReference type="SMART" id="SM01381">
    <property type="entry name" value="7TM_GPCR_Srsx"/>
    <property type="match status" value="1"/>
</dbReference>
<dbReference type="PANTHER" id="PTHR24228:SF72">
    <property type="entry name" value="G-PROTEIN COUPLED RECEPTORS FAMILY 1 PROFILE DOMAIN-CONTAINING PROTEIN"/>
    <property type="match status" value="1"/>
</dbReference>
<feature type="transmembrane region" description="Helical" evidence="11">
    <location>
        <begin position="127"/>
        <end position="149"/>
    </location>
</feature>
<keyword evidence="7 9" id="KW-0675">Receptor</keyword>
<feature type="domain" description="G-protein coupled receptors family 1 profile" evidence="12">
    <location>
        <begin position="70"/>
        <end position="280"/>
    </location>
</feature>
<dbReference type="FunFam" id="1.20.1070.10:FF:000345">
    <property type="entry name" value="40S ribosomal protein S27"/>
    <property type="match status" value="1"/>
</dbReference>
<feature type="transmembrane region" description="Helical" evidence="11">
    <location>
        <begin position="267"/>
        <end position="289"/>
    </location>
</feature>
<dbReference type="InterPro" id="IPR000276">
    <property type="entry name" value="GPCR_Rhodpsn"/>
</dbReference>
<dbReference type="CDD" id="cd00637">
    <property type="entry name" value="7tm_classA_rhodopsin-like"/>
    <property type="match status" value="1"/>
</dbReference>
<feature type="transmembrane region" description="Helical" evidence="11">
    <location>
        <begin position="216"/>
        <end position="236"/>
    </location>
</feature>
<accession>A0A9J7NAY7</accession>
<dbReference type="GO" id="GO:0007602">
    <property type="term" value="P:phototransduction"/>
    <property type="evidence" value="ECO:0000318"/>
    <property type="project" value="GO_Central"/>
</dbReference>
<feature type="transmembrane region" description="Helical" evidence="11">
    <location>
        <begin position="90"/>
        <end position="115"/>
    </location>
</feature>
<dbReference type="PROSITE" id="PS00237">
    <property type="entry name" value="G_PROTEIN_RECEP_F1_1"/>
    <property type="match status" value="1"/>
</dbReference>
<dbReference type="SUPFAM" id="SSF81321">
    <property type="entry name" value="Family A G protein-coupled receptor-like"/>
    <property type="match status" value="1"/>
</dbReference>
<feature type="region of interest" description="Disordered" evidence="10">
    <location>
        <begin position="332"/>
        <end position="373"/>
    </location>
</feature>
<evidence type="ECO:0000313" key="14">
    <source>
        <dbReference type="RefSeq" id="XP_035697626.1"/>
    </source>
</evidence>
<dbReference type="RefSeq" id="XP_035697626.1">
    <property type="nucleotide sequence ID" value="XM_035841733.1"/>
</dbReference>
<keyword evidence="8 9" id="KW-0807">Transducer</keyword>
<feature type="transmembrane region" description="Helical" evidence="11">
    <location>
        <begin position="170"/>
        <end position="196"/>
    </location>
</feature>
<dbReference type="PANTHER" id="PTHR24228">
    <property type="entry name" value="B2 BRADYKININ RECEPTOR/ANGIOTENSIN II RECEPTOR"/>
    <property type="match status" value="1"/>
</dbReference>
<dbReference type="PRINTS" id="PR00237">
    <property type="entry name" value="GPCRRHODOPSN"/>
</dbReference>
<feature type="transmembrane region" description="Helical" evidence="11">
    <location>
        <begin position="295"/>
        <end position="313"/>
    </location>
</feature>
<dbReference type="PROSITE" id="PS50262">
    <property type="entry name" value="G_PROTEIN_RECEP_F1_2"/>
    <property type="match status" value="1"/>
</dbReference>
<dbReference type="GeneID" id="118430729"/>
<evidence type="ECO:0000259" key="12">
    <source>
        <dbReference type="PROSITE" id="PS50262"/>
    </source>
</evidence>
<reference evidence="14" key="2">
    <citation type="submission" date="2025-08" db="UniProtKB">
        <authorList>
            <consortium name="RefSeq"/>
        </authorList>
    </citation>
    <scope>IDENTIFICATION</scope>
    <source>
        <strain evidence="14">S238N-H82</strain>
        <tissue evidence="14">Testes</tissue>
    </source>
</reference>
<evidence type="ECO:0000256" key="4">
    <source>
        <dbReference type="ARBA" id="ARBA00022989"/>
    </source>
</evidence>
<keyword evidence="5 9" id="KW-0297">G-protein coupled receptor</keyword>
<evidence type="ECO:0000256" key="2">
    <source>
        <dbReference type="ARBA" id="ARBA00022475"/>
    </source>
</evidence>
<evidence type="ECO:0000256" key="3">
    <source>
        <dbReference type="ARBA" id="ARBA00022692"/>
    </source>
</evidence>
<dbReference type="Pfam" id="PF00001">
    <property type="entry name" value="7tm_1"/>
    <property type="match status" value="1"/>
</dbReference>
<dbReference type="Gene3D" id="1.20.1070.10">
    <property type="entry name" value="Rhodopsin 7-helix transmembrane proteins"/>
    <property type="match status" value="1"/>
</dbReference>
<reference evidence="13" key="1">
    <citation type="journal article" date="2020" name="Nat. Ecol. Evol.">
        <title>Deeply conserved synteny resolves early events in vertebrate evolution.</title>
        <authorList>
            <person name="Simakov O."/>
            <person name="Marletaz F."/>
            <person name="Yue J.X."/>
            <person name="O'Connell B."/>
            <person name="Jenkins J."/>
            <person name="Brandt A."/>
            <person name="Calef R."/>
            <person name="Tung C.H."/>
            <person name="Huang T.K."/>
            <person name="Schmutz J."/>
            <person name="Satoh N."/>
            <person name="Yu J.K."/>
            <person name="Putnam N.H."/>
            <person name="Green R.E."/>
            <person name="Rokhsar D.S."/>
        </authorList>
    </citation>
    <scope>NUCLEOTIDE SEQUENCE [LARGE SCALE GENOMIC DNA]</scope>
    <source>
        <strain evidence="13">S238N-H82</strain>
    </source>
</reference>